<dbReference type="GO" id="GO:0004527">
    <property type="term" value="F:exonuclease activity"/>
    <property type="evidence" value="ECO:0007669"/>
    <property type="project" value="UniProtKB-KW"/>
</dbReference>
<dbReference type="CDD" id="cd04865">
    <property type="entry name" value="LigD_Pol_like_2"/>
    <property type="match status" value="1"/>
</dbReference>
<keyword evidence="8" id="KW-0547">Nucleotide-binding</keyword>
<dbReference type="GO" id="GO:0003910">
    <property type="term" value="F:DNA ligase (ATP) activity"/>
    <property type="evidence" value="ECO:0007669"/>
    <property type="project" value="UniProtKB-EC"/>
</dbReference>
<evidence type="ECO:0000256" key="3">
    <source>
        <dbReference type="ARBA" id="ARBA00022598"/>
    </source>
</evidence>
<keyword evidence="5" id="KW-0548">Nucleotidyltransferase</keyword>
<evidence type="ECO:0000256" key="9">
    <source>
        <dbReference type="ARBA" id="ARBA00022763"/>
    </source>
</evidence>
<dbReference type="InterPro" id="IPR014143">
    <property type="entry name" value="NHEJ_ligase_prk"/>
</dbReference>
<dbReference type="Gene3D" id="3.30.470.30">
    <property type="entry name" value="DNA ligase/mRNA capping enzyme"/>
    <property type="match status" value="1"/>
</dbReference>
<keyword evidence="7" id="KW-0479">Metal-binding</keyword>
<evidence type="ECO:0000256" key="1">
    <source>
        <dbReference type="ARBA" id="ARBA00001936"/>
    </source>
</evidence>
<dbReference type="InterPro" id="IPR014146">
    <property type="entry name" value="LigD_ligase_dom"/>
</dbReference>
<evidence type="ECO:0000256" key="19">
    <source>
        <dbReference type="ARBA" id="ARBA00029943"/>
    </source>
</evidence>
<evidence type="ECO:0000256" key="21">
    <source>
        <dbReference type="SAM" id="MobiDB-lite"/>
    </source>
</evidence>
<feature type="compositionally biased region" description="Basic and acidic residues" evidence="21">
    <location>
        <begin position="572"/>
        <end position="595"/>
    </location>
</feature>
<evidence type="ECO:0000256" key="17">
    <source>
        <dbReference type="ARBA" id="ARBA00023211"/>
    </source>
</evidence>
<protein>
    <recommendedName>
        <fullName evidence="2">DNA ligase (ATP)</fullName>
        <ecNumber evidence="2">6.5.1.1</ecNumber>
    </recommendedName>
    <alternativeName>
        <fullName evidence="19">NHEJ DNA polymerase</fullName>
    </alternativeName>
</protein>
<dbReference type="NCBIfam" id="TIGR02776">
    <property type="entry name" value="NHEJ_ligase_prk"/>
    <property type="match status" value="1"/>
</dbReference>
<dbReference type="GO" id="GO:0005524">
    <property type="term" value="F:ATP binding"/>
    <property type="evidence" value="ECO:0007669"/>
    <property type="project" value="UniProtKB-KW"/>
</dbReference>
<feature type="region of interest" description="Disordered" evidence="21">
    <location>
        <begin position="1"/>
        <end position="23"/>
    </location>
</feature>
<keyword evidence="24" id="KW-1185">Reference proteome</keyword>
<dbReference type="Gene3D" id="2.40.50.140">
    <property type="entry name" value="Nucleic acid-binding proteins"/>
    <property type="match status" value="1"/>
</dbReference>
<dbReference type="Proteomes" id="UP000242818">
    <property type="component" value="Unassembled WGS sequence"/>
</dbReference>
<keyword evidence="17" id="KW-0464">Manganese</keyword>
<dbReference type="STRING" id="1335309.GA0116948_101179"/>
<dbReference type="InterPro" id="IPR016059">
    <property type="entry name" value="DNA_ligase_ATP-dep_CS"/>
</dbReference>
<evidence type="ECO:0000256" key="15">
    <source>
        <dbReference type="ARBA" id="ARBA00023172"/>
    </source>
</evidence>
<dbReference type="InterPro" id="IPR052171">
    <property type="entry name" value="NHEJ_LigD"/>
</dbReference>
<dbReference type="SUPFAM" id="SSF50249">
    <property type="entry name" value="Nucleic acid-binding proteins"/>
    <property type="match status" value="1"/>
</dbReference>
<dbReference type="AlphaFoldDB" id="A0A1C3YZN4"/>
<dbReference type="Pfam" id="PF04679">
    <property type="entry name" value="DNA_ligase_A_C"/>
    <property type="match status" value="1"/>
</dbReference>
<evidence type="ECO:0000256" key="8">
    <source>
        <dbReference type="ARBA" id="ARBA00022741"/>
    </source>
</evidence>
<gene>
    <name evidence="23" type="ORF">GA0116948_101179</name>
</gene>
<evidence type="ECO:0000256" key="6">
    <source>
        <dbReference type="ARBA" id="ARBA00022722"/>
    </source>
</evidence>
<sequence length="938" mass="104253">MSLAKYKQKRSFDQTPEPTGGKGRGKALVFVIQQHAASHLHYDFRLEMDGVLKSWAVPKGPSTDPAVKRLAMMVEDHPYDYKDFEGIIPQGNYGAGTVIVWDQGTYEPITPTKGRAAQEKLLLQEWKDGSLKIILHGQKLQGEYALVRTKGGEENAWLLIKHRDAYASVKDITQQNKSVVSGNTLEKMAASSTHTLGKKHRAADNVAAVAALEKKKAAKAGTPATPAEKPVKAAKAGTRSSRSAAAKKPKNATPQKPDWQGAPVAPFPETIAPMLATLVNAPFDDPGWIYEVKWDGYRALALIHPKNTNLISRNGKTFNEKFYPIYDAVKAWGIHAVVDGEIAVLNEAGVSQFGSLQNWRSEADGDLVYYVFDLLWLDGHDLTGWPLLQRRALLKELMPPEGPIRFSDNFDTTATELLAAAAQMGLEGIVAKRANSTYQPGARSRDWLKLKVNQRQEMVIGGFTRNEGTVKTFSALLVGVYENGKLQYTGKIGTGFSDKKQQDMMALFTPLLTSKSPFAETPSVNKPSRFRPHPPHAEAFWLKPKLVCEVSYAEMTSEGVMRHPSFEGLREDKKAKDVTRERAVNTEEVVEEKTPQAHPAAAKAPASTPTKKAALKNPAGFLHPSTAKMPKTLLNPSEETQVKNVNGHPLSFTHLGKEYWPGEGVTKRDMLNYYYQVAPYILPYLVNRPQSLNRFPNGINGQSFYQKDVTGKAPEWIKQFPYHTNEGADKNFMVVENEAGLLYMANLGAIEMNPWNSTITTPENPDWCIIDLDPDDKNTFEQVIQTALVTKQLLDQMKVPAYIKTSGSTGMHIYIPLAAKYTYDECQLFGKFIAHQVQQELPGFTSIERMTNKRRGKIYIDYLQNRAKATLAAPYSLRPKPGATVSMPLHWEEVKKGLRMKDFTIHNALARVQAEGDLFKPVLGKGVNIAKVLKNLEG</sequence>
<accession>A0A1C3YZN4</accession>
<dbReference type="CDD" id="cd07971">
    <property type="entry name" value="OBF_DNA_ligase_LigD"/>
    <property type="match status" value="1"/>
</dbReference>
<dbReference type="Pfam" id="PF01068">
    <property type="entry name" value="DNA_ligase_A_M"/>
    <property type="match status" value="1"/>
</dbReference>
<organism evidence="23 24">
    <name type="scientific">Chitinophaga costaii</name>
    <dbReference type="NCBI Taxonomy" id="1335309"/>
    <lineage>
        <taxon>Bacteria</taxon>
        <taxon>Pseudomonadati</taxon>
        <taxon>Bacteroidota</taxon>
        <taxon>Chitinophagia</taxon>
        <taxon>Chitinophagales</taxon>
        <taxon>Chitinophagaceae</taxon>
        <taxon>Chitinophaga</taxon>
    </lineage>
</organism>
<evidence type="ECO:0000256" key="13">
    <source>
        <dbReference type="ARBA" id="ARBA00022932"/>
    </source>
</evidence>
<dbReference type="RefSeq" id="WP_089708054.1">
    <property type="nucleotide sequence ID" value="NZ_FMAR01000001.1"/>
</dbReference>
<keyword evidence="6" id="KW-0540">Nuclease</keyword>
<comment type="catalytic activity">
    <reaction evidence="20">
        <text>ATP + (deoxyribonucleotide)n-3'-hydroxyl + 5'-phospho-(deoxyribonucleotide)m = (deoxyribonucleotide)n+m + AMP + diphosphate.</text>
        <dbReference type="EC" id="6.5.1.1"/>
    </reaction>
</comment>
<keyword evidence="14" id="KW-0238">DNA-binding</keyword>
<evidence type="ECO:0000313" key="23">
    <source>
        <dbReference type="EMBL" id="SCB75607.1"/>
    </source>
</evidence>
<keyword evidence="13" id="KW-0239">DNA-directed DNA polymerase</keyword>
<name>A0A1C3YZN4_9BACT</name>
<dbReference type="GO" id="GO:0003677">
    <property type="term" value="F:DNA binding"/>
    <property type="evidence" value="ECO:0007669"/>
    <property type="project" value="UniProtKB-KW"/>
</dbReference>
<keyword evidence="9" id="KW-0227">DNA damage</keyword>
<keyword evidence="18" id="KW-0511">Multifunctional enzyme</keyword>
<proteinExistence type="predicted"/>
<dbReference type="EC" id="6.5.1.1" evidence="2"/>
<dbReference type="Pfam" id="PF13298">
    <property type="entry name" value="LigD_N"/>
    <property type="match status" value="1"/>
</dbReference>
<keyword evidence="12" id="KW-0067">ATP-binding</keyword>
<reference evidence="23 24" key="1">
    <citation type="submission" date="2016-08" db="EMBL/GenBank/DDBJ databases">
        <authorList>
            <person name="Seilhamer J.J."/>
        </authorList>
    </citation>
    <scope>NUCLEOTIDE SEQUENCE [LARGE SCALE GENOMIC DNA]</scope>
    <source>
        <strain evidence="23 24">A37T2</strain>
    </source>
</reference>
<keyword evidence="4" id="KW-0808">Transferase</keyword>
<evidence type="ECO:0000256" key="16">
    <source>
        <dbReference type="ARBA" id="ARBA00023204"/>
    </source>
</evidence>
<dbReference type="GO" id="GO:0003887">
    <property type="term" value="F:DNA-directed DNA polymerase activity"/>
    <property type="evidence" value="ECO:0007669"/>
    <property type="project" value="UniProtKB-KW"/>
</dbReference>
<evidence type="ECO:0000256" key="11">
    <source>
        <dbReference type="ARBA" id="ARBA00022839"/>
    </source>
</evidence>
<evidence type="ECO:0000256" key="2">
    <source>
        <dbReference type="ARBA" id="ARBA00012727"/>
    </source>
</evidence>
<evidence type="ECO:0000256" key="4">
    <source>
        <dbReference type="ARBA" id="ARBA00022679"/>
    </source>
</evidence>
<dbReference type="Pfam" id="PF21686">
    <property type="entry name" value="LigD_Prim-Pol"/>
    <property type="match status" value="1"/>
</dbReference>
<feature type="region of interest" description="Disordered" evidence="21">
    <location>
        <begin position="572"/>
        <end position="610"/>
    </location>
</feature>
<dbReference type="InterPro" id="IPR012310">
    <property type="entry name" value="DNA_ligase_ATP-dep_cent"/>
</dbReference>
<keyword evidence="15" id="KW-0233">DNA recombination</keyword>
<dbReference type="PANTHER" id="PTHR42705">
    <property type="entry name" value="BIFUNCTIONAL NON-HOMOLOGOUS END JOINING PROTEIN LIGD"/>
    <property type="match status" value="1"/>
</dbReference>
<evidence type="ECO:0000256" key="7">
    <source>
        <dbReference type="ARBA" id="ARBA00022723"/>
    </source>
</evidence>
<dbReference type="EMBL" id="FMAR01000001">
    <property type="protein sequence ID" value="SCB75607.1"/>
    <property type="molecule type" value="Genomic_DNA"/>
</dbReference>
<keyword evidence="11" id="KW-0269">Exonuclease</keyword>
<dbReference type="OrthoDB" id="9802472at2"/>
<dbReference type="CDD" id="cd07906">
    <property type="entry name" value="Adenylation_DNA_ligase_LigD_LigC"/>
    <property type="match status" value="1"/>
</dbReference>
<dbReference type="GO" id="GO:0006281">
    <property type="term" value="P:DNA repair"/>
    <property type="evidence" value="ECO:0007669"/>
    <property type="project" value="UniProtKB-KW"/>
</dbReference>
<dbReference type="GO" id="GO:0006310">
    <property type="term" value="P:DNA recombination"/>
    <property type="evidence" value="ECO:0007669"/>
    <property type="project" value="UniProtKB-KW"/>
</dbReference>
<dbReference type="InterPro" id="IPR014144">
    <property type="entry name" value="LigD_PE_domain"/>
</dbReference>
<evidence type="ECO:0000256" key="20">
    <source>
        <dbReference type="ARBA" id="ARBA00034003"/>
    </source>
</evidence>
<keyword evidence="10" id="KW-0378">Hydrolase</keyword>
<dbReference type="InterPro" id="IPR014145">
    <property type="entry name" value="LigD_pol_dom"/>
</dbReference>
<dbReference type="PROSITE" id="PS00333">
    <property type="entry name" value="DNA_LIGASE_A2"/>
    <property type="match status" value="1"/>
</dbReference>
<feature type="compositionally biased region" description="Low complexity" evidence="21">
    <location>
        <begin position="596"/>
        <end position="610"/>
    </location>
</feature>
<dbReference type="InterPro" id="IPR012340">
    <property type="entry name" value="NA-bd_OB-fold"/>
</dbReference>
<feature type="region of interest" description="Disordered" evidence="21">
    <location>
        <begin position="217"/>
        <end position="264"/>
    </location>
</feature>
<dbReference type="GO" id="GO:0046872">
    <property type="term" value="F:metal ion binding"/>
    <property type="evidence" value="ECO:0007669"/>
    <property type="project" value="UniProtKB-KW"/>
</dbReference>
<evidence type="ECO:0000256" key="18">
    <source>
        <dbReference type="ARBA" id="ARBA00023268"/>
    </source>
</evidence>
<evidence type="ECO:0000256" key="10">
    <source>
        <dbReference type="ARBA" id="ARBA00022801"/>
    </source>
</evidence>
<dbReference type="NCBIfam" id="TIGR02779">
    <property type="entry name" value="NHEJ_ligase_lig"/>
    <property type="match status" value="1"/>
</dbReference>
<dbReference type="Gene3D" id="3.30.1490.70">
    <property type="match status" value="1"/>
</dbReference>
<dbReference type="PROSITE" id="PS50160">
    <property type="entry name" value="DNA_LIGASE_A3"/>
    <property type="match status" value="1"/>
</dbReference>
<comment type="cofactor">
    <cofactor evidence="1">
        <name>Mn(2+)</name>
        <dbReference type="ChEBI" id="CHEBI:29035"/>
    </cofactor>
</comment>
<evidence type="ECO:0000313" key="24">
    <source>
        <dbReference type="Proteomes" id="UP000242818"/>
    </source>
</evidence>
<keyword evidence="3" id="KW-0436">Ligase</keyword>
<keyword evidence="16" id="KW-0234">DNA repair</keyword>
<evidence type="ECO:0000259" key="22">
    <source>
        <dbReference type="PROSITE" id="PS50160"/>
    </source>
</evidence>
<dbReference type="NCBIfam" id="TIGR02778">
    <property type="entry name" value="ligD_pol"/>
    <property type="match status" value="1"/>
</dbReference>
<dbReference type="InterPro" id="IPR012309">
    <property type="entry name" value="DNA_ligase_ATP-dep_C"/>
</dbReference>
<dbReference type="SUPFAM" id="SSF56091">
    <property type="entry name" value="DNA ligase/mRNA capping enzyme, catalytic domain"/>
    <property type="match status" value="1"/>
</dbReference>
<evidence type="ECO:0000256" key="12">
    <source>
        <dbReference type="ARBA" id="ARBA00022840"/>
    </source>
</evidence>
<feature type="compositionally biased region" description="Low complexity" evidence="21">
    <location>
        <begin position="219"/>
        <end position="228"/>
    </location>
</feature>
<dbReference type="PANTHER" id="PTHR42705:SF2">
    <property type="entry name" value="BIFUNCTIONAL NON-HOMOLOGOUS END JOINING PROTEIN LIGD"/>
    <property type="match status" value="1"/>
</dbReference>
<feature type="domain" description="ATP-dependent DNA ligase family profile" evidence="22">
    <location>
        <begin position="360"/>
        <end position="493"/>
    </location>
</feature>
<evidence type="ECO:0000256" key="14">
    <source>
        <dbReference type="ARBA" id="ARBA00023125"/>
    </source>
</evidence>
<evidence type="ECO:0000256" key="5">
    <source>
        <dbReference type="ARBA" id="ARBA00022695"/>
    </source>
</evidence>
<dbReference type="Gene3D" id="3.90.920.10">
    <property type="entry name" value="DNA primase, PRIM domain"/>
    <property type="match status" value="1"/>
</dbReference>
<dbReference type="NCBIfam" id="TIGR02777">
    <property type="entry name" value="LigD_PE_dom"/>
    <property type="match status" value="1"/>
</dbReference>